<name>A0A6G1HRS3_9PEZI</name>
<reference evidence="2" key="1">
    <citation type="journal article" date="2020" name="Stud. Mycol.">
        <title>101 Dothideomycetes genomes: a test case for predicting lifestyles and emergence of pathogens.</title>
        <authorList>
            <person name="Haridas S."/>
            <person name="Albert R."/>
            <person name="Binder M."/>
            <person name="Bloem J."/>
            <person name="Labutti K."/>
            <person name="Salamov A."/>
            <person name="Andreopoulos B."/>
            <person name="Baker S."/>
            <person name="Barry K."/>
            <person name="Bills G."/>
            <person name="Bluhm B."/>
            <person name="Cannon C."/>
            <person name="Castanera R."/>
            <person name="Culley D."/>
            <person name="Daum C."/>
            <person name="Ezra D."/>
            <person name="Gonzalez J."/>
            <person name="Henrissat B."/>
            <person name="Kuo A."/>
            <person name="Liang C."/>
            <person name="Lipzen A."/>
            <person name="Lutzoni F."/>
            <person name="Magnuson J."/>
            <person name="Mondo S."/>
            <person name="Nolan M."/>
            <person name="Ohm R."/>
            <person name="Pangilinan J."/>
            <person name="Park H.-J."/>
            <person name="Ramirez L."/>
            <person name="Alfaro M."/>
            <person name="Sun H."/>
            <person name="Tritt A."/>
            <person name="Yoshinaga Y."/>
            <person name="Zwiers L.-H."/>
            <person name="Turgeon B."/>
            <person name="Goodwin S."/>
            <person name="Spatafora J."/>
            <person name="Crous P."/>
            <person name="Grigoriev I."/>
        </authorList>
    </citation>
    <scope>NUCLEOTIDE SEQUENCE</scope>
    <source>
        <strain evidence="2">CBS 262.69</strain>
    </source>
</reference>
<evidence type="ECO:0000256" key="1">
    <source>
        <dbReference type="SAM" id="MobiDB-lite"/>
    </source>
</evidence>
<evidence type="ECO:0000313" key="3">
    <source>
        <dbReference type="Proteomes" id="UP000799640"/>
    </source>
</evidence>
<accession>A0A6G1HRS3</accession>
<feature type="region of interest" description="Disordered" evidence="1">
    <location>
        <begin position="121"/>
        <end position="157"/>
    </location>
</feature>
<sequence length="251" mass="27559">MIPISTTPYDASTALRASLCSEPGKLYGKFVLATLRFKNDNLIAQEEDLFVRAMAEFGDGFDNARRMVLDETDVPGQYGAAQSFVAHQLGELRDQALTQAPFRSLMTFYYCGHTYKSPDGFSSAADRGRQAPTAGGAGAKMRGHDQPSAFTPHERVSSQRPSLVTLARCRRGIWKVSLMMHVLGQPDDEEPLGLRQGIEELPAQCRARVMDVWLSDSTVFLLTVPHADAARLQACTGFVPLCNVFERLDGG</sequence>
<evidence type="ECO:0000313" key="2">
    <source>
        <dbReference type="EMBL" id="KAF2398539.1"/>
    </source>
</evidence>
<proteinExistence type="predicted"/>
<organism evidence="2 3">
    <name type="scientific">Trichodelitschia bisporula</name>
    <dbReference type="NCBI Taxonomy" id="703511"/>
    <lineage>
        <taxon>Eukaryota</taxon>
        <taxon>Fungi</taxon>
        <taxon>Dikarya</taxon>
        <taxon>Ascomycota</taxon>
        <taxon>Pezizomycotina</taxon>
        <taxon>Dothideomycetes</taxon>
        <taxon>Dothideomycetes incertae sedis</taxon>
        <taxon>Phaeotrichales</taxon>
        <taxon>Phaeotrichaceae</taxon>
        <taxon>Trichodelitschia</taxon>
    </lineage>
</organism>
<protein>
    <submittedName>
        <fullName evidence="2">Uncharacterized protein</fullName>
    </submittedName>
</protein>
<dbReference type="AlphaFoldDB" id="A0A6G1HRS3"/>
<dbReference type="Proteomes" id="UP000799640">
    <property type="component" value="Unassembled WGS sequence"/>
</dbReference>
<keyword evidence="3" id="KW-1185">Reference proteome</keyword>
<gene>
    <name evidence="2" type="ORF">EJ06DRAFT_523332</name>
</gene>
<dbReference type="EMBL" id="ML996700">
    <property type="protein sequence ID" value="KAF2398539.1"/>
    <property type="molecule type" value="Genomic_DNA"/>
</dbReference>